<evidence type="ECO:0000256" key="1">
    <source>
        <dbReference type="SAM" id="MobiDB-lite"/>
    </source>
</evidence>
<keyword evidence="3" id="KW-1185">Reference proteome</keyword>
<dbReference type="AlphaFoldDB" id="A0AAV7W1M6"/>
<feature type="region of interest" description="Disordered" evidence="1">
    <location>
        <begin position="103"/>
        <end position="127"/>
    </location>
</feature>
<organism evidence="2 3">
    <name type="scientific">Pleurodeles waltl</name>
    <name type="common">Iberian ribbed newt</name>
    <dbReference type="NCBI Taxonomy" id="8319"/>
    <lineage>
        <taxon>Eukaryota</taxon>
        <taxon>Metazoa</taxon>
        <taxon>Chordata</taxon>
        <taxon>Craniata</taxon>
        <taxon>Vertebrata</taxon>
        <taxon>Euteleostomi</taxon>
        <taxon>Amphibia</taxon>
        <taxon>Batrachia</taxon>
        <taxon>Caudata</taxon>
        <taxon>Salamandroidea</taxon>
        <taxon>Salamandridae</taxon>
        <taxon>Pleurodelinae</taxon>
        <taxon>Pleurodeles</taxon>
    </lineage>
</organism>
<dbReference type="Proteomes" id="UP001066276">
    <property type="component" value="Chromosome 1_2"/>
</dbReference>
<protein>
    <submittedName>
        <fullName evidence="2">Uncharacterized protein</fullName>
    </submittedName>
</protein>
<gene>
    <name evidence="2" type="ORF">NDU88_003263</name>
</gene>
<evidence type="ECO:0000313" key="3">
    <source>
        <dbReference type="Proteomes" id="UP001066276"/>
    </source>
</evidence>
<evidence type="ECO:0000313" key="2">
    <source>
        <dbReference type="EMBL" id="KAJ1207873.1"/>
    </source>
</evidence>
<sequence length="127" mass="13748">MEQSANLAIFRDHSESGACLQSDGNSRACRGDKLSRHTQQSEPSTPHLIRAPWCLRRAASRGSGCTSRPLPRAASPLLVTCRNRLRRSDPACCHRHFRLFSGASRDETPVPPTGLTAETTAGGPEAL</sequence>
<comment type="caution">
    <text evidence="2">The sequence shown here is derived from an EMBL/GenBank/DDBJ whole genome shotgun (WGS) entry which is preliminary data.</text>
</comment>
<reference evidence="2" key="1">
    <citation type="journal article" date="2022" name="bioRxiv">
        <title>Sequencing and chromosome-scale assembly of the giantPleurodeles waltlgenome.</title>
        <authorList>
            <person name="Brown T."/>
            <person name="Elewa A."/>
            <person name="Iarovenko S."/>
            <person name="Subramanian E."/>
            <person name="Araus A.J."/>
            <person name="Petzold A."/>
            <person name="Susuki M."/>
            <person name="Suzuki K.-i.T."/>
            <person name="Hayashi T."/>
            <person name="Toyoda A."/>
            <person name="Oliveira C."/>
            <person name="Osipova E."/>
            <person name="Leigh N.D."/>
            <person name="Simon A."/>
            <person name="Yun M.H."/>
        </authorList>
    </citation>
    <scope>NUCLEOTIDE SEQUENCE</scope>
    <source>
        <strain evidence="2">20211129_DDA</strain>
        <tissue evidence="2">Liver</tissue>
    </source>
</reference>
<proteinExistence type="predicted"/>
<dbReference type="EMBL" id="JANPWB010000002">
    <property type="protein sequence ID" value="KAJ1207873.1"/>
    <property type="molecule type" value="Genomic_DNA"/>
</dbReference>
<accession>A0AAV7W1M6</accession>
<feature type="region of interest" description="Disordered" evidence="1">
    <location>
        <begin position="19"/>
        <end position="48"/>
    </location>
</feature>
<name>A0AAV7W1M6_PLEWA</name>